<dbReference type="PANTHER" id="PTHR24050:SF28">
    <property type="entry name" value="UROMODULIN-LIKE"/>
    <property type="match status" value="1"/>
</dbReference>
<dbReference type="InterPro" id="IPR000742">
    <property type="entry name" value="EGF"/>
</dbReference>
<keyword evidence="3" id="KW-0964">Secreted</keyword>
<comment type="caution">
    <text evidence="14">The sequence shown here is derived from an EMBL/GenBank/DDBJ whole genome shotgun (WGS) entry which is preliminary data.</text>
</comment>
<feature type="disulfide bond" evidence="11">
    <location>
        <begin position="586"/>
        <end position="596"/>
    </location>
</feature>
<keyword evidence="7" id="KW-0677">Repeat</keyword>
<dbReference type="InterPro" id="IPR009030">
    <property type="entry name" value="Growth_fac_rcpt_cys_sf"/>
</dbReference>
<evidence type="ECO:0000313" key="15">
    <source>
        <dbReference type="Proteomes" id="UP001233172"/>
    </source>
</evidence>
<evidence type="ECO:0000256" key="2">
    <source>
        <dbReference type="ARBA" id="ARBA00006127"/>
    </source>
</evidence>
<evidence type="ECO:0000256" key="8">
    <source>
        <dbReference type="ARBA" id="ARBA00022837"/>
    </source>
</evidence>
<dbReference type="AlphaFoldDB" id="A0AAD8BZY8"/>
<dbReference type="FunFam" id="2.10.25.10:FF:000240">
    <property type="entry name" value="Vitamin K-dependent protein S"/>
    <property type="match status" value="1"/>
</dbReference>
<feature type="domain" description="EGF-like" evidence="13">
    <location>
        <begin position="540"/>
        <end position="581"/>
    </location>
</feature>
<evidence type="ECO:0000256" key="6">
    <source>
        <dbReference type="ARBA" id="ARBA00022729"/>
    </source>
</evidence>
<evidence type="ECO:0000256" key="1">
    <source>
        <dbReference type="ARBA" id="ARBA00004498"/>
    </source>
</evidence>
<dbReference type="FunFam" id="2.10.25.10:FF:000014">
    <property type="entry name" value="Latent-transforming growth factor beta-binding protein 3"/>
    <property type="match status" value="1"/>
</dbReference>
<keyword evidence="5 11" id="KW-0245">EGF-like domain</keyword>
<feature type="signal peptide" evidence="12">
    <location>
        <begin position="1"/>
        <end position="18"/>
    </location>
</feature>
<feature type="chain" id="PRO_5042038735" evidence="12">
    <location>
        <begin position="19"/>
        <end position="846"/>
    </location>
</feature>
<evidence type="ECO:0000256" key="11">
    <source>
        <dbReference type="PROSITE-ProRule" id="PRU00076"/>
    </source>
</evidence>
<dbReference type="GO" id="GO:0005509">
    <property type="term" value="F:calcium ion binding"/>
    <property type="evidence" value="ECO:0007669"/>
    <property type="project" value="InterPro"/>
</dbReference>
<feature type="domain" description="EGF-like" evidence="13">
    <location>
        <begin position="184"/>
        <end position="220"/>
    </location>
</feature>
<organism evidence="14 15">
    <name type="scientific">Biomphalaria pfeifferi</name>
    <name type="common">Bloodfluke planorb</name>
    <name type="synonym">Freshwater snail</name>
    <dbReference type="NCBI Taxonomy" id="112525"/>
    <lineage>
        <taxon>Eukaryota</taxon>
        <taxon>Metazoa</taxon>
        <taxon>Spiralia</taxon>
        <taxon>Lophotrochozoa</taxon>
        <taxon>Mollusca</taxon>
        <taxon>Gastropoda</taxon>
        <taxon>Heterobranchia</taxon>
        <taxon>Euthyneura</taxon>
        <taxon>Panpulmonata</taxon>
        <taxon>Hygrophila</taxon>
        <taxon>Lymnaeoidea</taxon>
        <taxon>Planorbidae</taxon>
        <taxon>Biomphalaria</taxon>
    </lineage>
</organism>
<sequence length="846" mass="93483">MLIKLLLLSILNVYAAKGQVYHIFDQCCQEGVQWSSASARCDGYPGPVANISTSDQTVCLSILEICCIKQTQHSACDDGRLTALDNQICAIRDSEPGAESFRECCHCCNLGLIARSVNPPCVSPGLGEPCDTMYRECCVGETKQNITGLTIMDLVASKKDGLENNEGNNDPTLAEMPSEVETADIDECAVPHNVCSHICINTKTSFVCSCPTGYQLDQNNNRTCKLIETTNQNAMANCELNNPCEQRCMDNENGSIECKCYDGYRLALDKISCRDIDECIEKLATCATGEMCINTRGGYTCSPQCPASFILDSKTGICKQAEDPQCQPGYIFSVETKKCEDLNECGLSIDSCEMGERCENTIGSYVCRRERNCGTGYTLDEKTQKCYDNDECALGTHNCLKGYNCLNLQGTFRCNPKPCPPGQKFDRKKADCVDVVCPEGLKPNEVGNCVDIDECKLEGASYCKRHQKCINTKGSYYCRNYVNCPPGYEPTETTGCQDIDECEQGIHKCTNEQQCVNKQGTYFCQCPRGFKHDVPGRCTDVDECFYFPSICSTASKCVNTIGSYKCECIEGLVSADNDTCTDVDECQYHGICQHSCVNVVGTYFCSCNKGYQLQDDKKSCEDIDECTQFPNRNGGGGVCTGHCINVPGSYKCDCPNGFRLKPDSRQCEDINECTEQSAQCPAGDSVCFNIRGGFKCPLVRCPDGFVRINSSGQNSIRCKRISLDCPECRKGLISRTYNFLSFASTVTVPAPLFSMTGSRLIDKFYTWSMELVSSRALKPGVVPAQLDNFSLEKSRDYSRVTLVKRIEGPQDVVLKLSMNVSSYFKGYEGVAESRIYLYITDQEIIF</sequence>
<keyword evidence="8" id="KW-0106">Calcium</keyword>
<comment type="subcellular location">
    <subcellularLocation>
        <location evidence="1">Secreted</location>
        <location evidence="1">Extracellular space</location>
        <location evidence="1">Extracellular matrix</location>
    </subcellularLocation>
</comment>
<dbReference type="PANTHER" id="PTHR24050">
    <property type="entry name" value="PA14 DOMAIN-CONTAINING PROTEIN"/>
    <property type="match status" value="1"/>
</dbReference>
<evidence type="ECO:0000256" key="4">
    <source>
        <dbReference type="ARBA" id="ARBA00022530"/>
    </source>
</evidence>
<comment type="similarity">
    <text evidence="2">Belongs to the fibulin family.</text>
</comment>
<dbReference type="SUPFAM" id="SSF57184">
    <property type="entry name" value="Growth factor receptor domain"/>
    <property type="match status" value="3"/>
</dbReference>
<keyword evidence="4" id="KW-0272">Extracellular matrix</keyword>
<dbReference type="Gene3D" id="2.10.25.10">
    <property type="entry name" value="Laminin"/>
    <property type="match status" value="11"/>
</dbReference>
<dbReference type="InterPro" id="IPR001881">
    <property type="entry name" value="EGF-like_Ca-bd_dom"/>
</dbReference>
<protein>
    <submittedName>
        <fullName evidence="14">Fibulin-1</fullName>
    </submittedName>
</protein>
<gene>
    <name evidence="14" type="ORF">Bpfe_006659</name>
</gene>
<dbReference type="EMBL" id="JASAOG010000019">
    <property type="protein sequence ID" value="KAK0063974.1"/>
    <property type="molecule type" value="Genomic_DNA"/>
</dbReference>
<dbReference type="Pfam" id="PF22914">
    <property type="entry name" value="Fibulin_C"/>
    <property type="match status" value="1"/>
</dbReference>
<dbReference type="InterPro" id="IPR018097">
    <property type="entry name" value="EGF_Ca-bd_CS"/>
</dbReference>
<comment type="caution">
    <text evidence="11">Lacks conserved residue(s) required for the propagation of feature annotation.</text>
</comment>
<dbReference type="Proteomes" id="UP001233172">
    <property type="component" value="Unassembled WGS sequence"/>
</dbReference>
<dbReference type="SMART" id="SM00179">
    <property type="entry name" value="EGF_CA"/>
    <property type="match status" value="11"/>
</dbReference>
<dbReference type="PROSITE" id="PS01186">
    <property type="entry name" value="EGF_2"/>
    <property type="match status" value="4"/>
</dbReference>
<evidence type="ECO:0000256" key="12">
    <source>
        <dbReference type="SAM" id="SignalP"/>
    </source>
</evidence>
<keyword evidence="6 12" id="KW-0732">Signal</keyword>
<dbReference type="SUPFAM" id="SSF57196">
    <property type="entry name" value="EGF/Laminin"/>
    <property type="match status" value="4"/>
</dbReference>
<dbReference type="PROSITE" id="PS01187">
    <property type="entry name" value="EGF_CA"/>
    <property type="match status" value="5"/>
</dbReference>
<evidence type="ECO:0000259" key="13">
    <source>
        <dbReference type="PROSITE" id="PS50026"/>
    </source>
</evidence>
<dbReference type="FunFam" id="2.10.25.10:FF:000038">
    <property type="entry name" value="Fibrillin 2"/>
    <property type="match status" value="2"/>
</dbReference>
<proteinExistence type="inferred from homology"/>
<dbReference type="Pfam" id="PF07645">
    <property type="entry name" value="EGF_CA"/>
    <property type="match status" value="6"/>
</dbReference>
<dbReference type="CDD" id="cd00054">
    <property type="entry name" value="EGF_CA"/>
    <property type="match status" value="5"/>
</dbReference>
<keyword evidence="15" id="KW-1185">Reference proteome</keyword>
<dbReference type="Pfam" id="PF14670">
    <property type="entry name" value="FXa_inhibition"/>
    <property type="match status" value="1"/>
</dbReference>
<feature type="domain" description="EGF-like" evidence="13">
    <location>
        <begin position="498"/>
        <end position="539"/>
    </location>
</feature>
<name>A0AAD8BZY8_BIOPF</name>
<evidence type="ECO:0000256" key="7">
    <source>
        <dbReference type="ARBA" id="ARBA00022737"/>
    </source>
</evidence>
<evidence type="ECO:0000256" key="9">
    <source>
        <dbReference type="ARBA" id="ARBA00023157"/>
    </source>
</evidence>
<accession>A0AAD8BZY8</accession>
<dbReference type="Pfam" id="PF12662">
    <property type="entry name" value="cEGF"/>
    <property type="match status" value="2"/>
</dbReference>
<dbReference type="InterPro" id="IPR052235">
    <property type="entry name" value="Nephronectin_domain"/>
</dbReference>
<dbReference type="InterPro" id="IPR049883">
    <property type="entry name" value="NOTCH1_EGF-like"/>
</dbReference>
<dbReference type="PROSITE" id="PS50026">
    <property type="entry name" value="EGF_3"/>
    <property type="match status" value="4"/>
</dbReference>
<dbReference type="InterPro" id="IPR000152">
    <property type="entry name" value="EGF-type_Asp/Asn_hydroxyl_site"/>
</dbReference>
<reference evidence="14" key="1">
    <citation type="journal article" date="2023" name="PLoS Negl. Trop. Dis.">
        <title>A genome sequence for Biomphalaria pfeifferi, the major vector snail for the human-infecting parasite Schistosoma mansoni.</title>
        <authorList>
            <person name="Bu L."/>
            <person name="Lu L."/>
            <person name="Laidemitt M.R."/>
            <person name="Zhang S.M."/>
            <person name="Mutuku M."/>
            <person name="Mkoji G."/>
            <person name="Steinauer M."/>
            <person name="Loker E.S."/>
        </authorList>
    </citation>
    <scope>NUCLEOTIDE SEQUENCE</scope>
    <source>
        <strain evidence="14">KasaAsao</strain>
    </source>
</reference>
<reference evidence="14" key="2">
    <citation type="submission" date="2023-04" db="EMBL/GenBank/DDBJ databases">
        <authorList>
            <person name="Bu L."/>
            <person name="Lu L."/>
            <person name="Laidemitt M.R."/>
            <person name="Zhang S.M."/>
            <person name="Mutuku M."/>
            <person name="Mkoji G."/>
            <person name="Steinauer M."/>
            <person name="Loker E.S."/>
        </authorList>
    </citation>
    <scope>NUCLEOTIDE SEQUENCE</scope>
    <source>
        <strain evidence="14">KasaAsao</strain>
        <tissue evidence="14">Whole Snail</tissue>
    </source>
</reference>
<evidence type="ECO:0000256" key="10">
    <source>
        <dbReference type="ARBA" id="ARBA00023180"/>
    </source>
</evidence>
<dbReference type="InterPro" id="IPR055088">
    <property type="entry name" value="Fibulin_C"/>
</dbReference>
<dbReference type="SMART" id="SM00181">
    <property type="entry name" value="EGF"/>
    <property type="match status" value="11"/>
</dbReference>
<dbReference type="InterPro" id="IPR026823">
    <property type="entry name" value="cEGF"/>
</dbReference>
<feature type="domain" description="EGF-like" evidence="13">
    <location>
        <begin position="582"/>
        <end position="621"/>
    </location>
</feature>
<evidence type="ECO:0000256" key="3">
    <source>
        <dbReference type="ARBA" id="ARBA00022525"/>
    </source>
</evidence>
<evidence type="ECO:0000256" key="5">
    <source>
        <dbReference type="ARBA" id="ARBA00022536"/>
    </source>
</evidence>
<keyword evidence="9 11" id="KW-1015">Disulfide bond</keyword>
<dbReference type="PROSITE" id="PS00010">
    <property type="entry name" value="ASX_HYDROXYL"/>
    <property type="match status" value="5"/>
</dbReference>
<evidence type="ECO:0000313" key="14">
    <source>
        <dbReference type="EMBL" id="KAK0063974.1"/>
    </source>
</evidence>
<keyword evidence="10" id="KW-0325">Glycoprotein</keyword>